<gene>
    <name evidence="1" type="ORF">LH440_06360</name>
</gene>
<dbReference type="EMBL" id="JAJAXM010000008">
    <property type="protein sequence ID" value="MCG9025529.1"/>
    <property type="molecule type" value="Genomic_DNA"/>
</dbReference>
<name>A0AAP2WUB7_9NEIS</name>
<comment type="caution">
    <text evidence="1">The sequence shown here is derived from an EMBL/GenBank/DDBJ whole genome shotgun (WGS) entry which is preliminary data.</text>
</comment>
<sequence>MRRAHRTAWVLASVAAAFFAGIVLRQWLFGGLGG</sequence>
<dbReference type="InterPro" id="IPR047811">
    <property type="entry name" value="CytC_ox_assmbl_put"/>
</dbReference>
<dbReference type="AlphaFoldDB" id="A0AAP2WUB7"/>
<evidence type="ECO:0000313" key="1">
    <source>
        <dbReference type="EMBL" id="MCG9025529.1"/>
    </source>
</evidence>
<protein>
    <submittedName>
        <fullName evidence="1">Cytochrome oxidase small assembly protein</fullName>
    </submittedName>
</protein>
<proteinExistence type="predicted"/>
<organism evidence="1 2">
    <name type="scientific">Laribacter hongkongensis</name>
    <dbReference type="NCBI Taxonomy" id="168471"/>
    <lineage>
        <taxon>Bacteria</taxon>
        <taxon>Pseudomonadati</taxon>
        <taxon>Pseudomonadota</taxon>
        <taxon>Betaproteobacteria</taxon>
        <taxon>Neisseriales</taxon>
        <taxon>Aquaspirillaceae</taxon>
        <taxon>Laribacter</taxon>
    </lineage>
</organism>
<accession>A0AAP2WUB7</accession>
<reference evidence="1 2" key="1">
    <citation type="submission" date="2021-10" db="EMBL/GenBank/DDBJ databases">
        <title>Whole-genome sequencing analysis of Laribacter hongkongensis: virulence gene profiles, carbohydrate-active enzyme prediction, and antimicrobial resistance characterization.</title>
        <authorList>
            <person name="Yuan P."/>
            <person name="Zhan Y."/>
            <person name="Chen D."/>
        </authorList>
    </citation>
    <scope>NUCLEOTIDE SEQUENCE [LARGE SCALE GENOMIC DNA]</scope>
    <source>
        <strain evidence="1 2">W67</strain>
    </source>
</reference>
<dbReference type="NCBIfam" id="NF038351">
    <property type="entry name" value="cyt_ox_assem_30"/>
    <property type="match status" value="1"/>
</dbReference>
<dbReference type="Proteomes" id="UP001200247">
    <property type="component" value="Unassembled WGS sequence"/>
</dbReference>
<dbReference type="GeneID" id="75111142"/>
<dbReference type="RefSeq" id="WP_211218805.1">
    <property type="nucleotide sequence ID" value="NZ_CP022115.1"/>
</dbReference>
<evidence type="ECO:0000313" key="2">
    <source>
        <dbReference type="Proteomes" id="UP001200247"/>
    </source>
</evidence>